<gene>
    <name evidence="8" type="ORF">WG219_19935</name>
</gene>
<dbReference type="Pfam" id="PF00254">
    <property type="entry name" value="FKBP_C"/>
    <property type="match status" value="1"/>
</dbReference>
<evidence type="ECO:0000256" key="4">
    <source>
        <dbReference type="ARBA" id="ARBA00023235"/>
    </source>
</evidence>
<evidence type="ECO:0000259" key="7">
    <source>
        <dbReference type="PROSITE" id="PS50059"/>
    </source>
</evidence>
<dbReference type="InterPro" id="IPR000774">
    <property type="entry name" value="PPIase_FKBP_N"/>
</dbReference>
<dbReference type="InterPro" id="IPR036944">
    <property type="entry name" value="PPIase_FKBP_N_sf"/>
</dbReference>
<proteinExistence type="inferred from homology"/>
<accession>A0ABZ2RK31</accession>
<evidence type="ECO:0000256" key="5">
    <source>
        <dbReference type="PROSITE-ProRule" id="PRU00277"/>
    </source>
</evidence>
<sequence length="216" mass="24028">MPRFSLLFLFLLAPLAYSSEDSQDLAYSLGVKLGERLRHEVPQVELQPLLEGLRQAYRGEPLRLEPDRIEALLAEHEAKLAQAPDPQVEKAKAAERRFLALEKAKSGITALPNGILIQPLRAGNGPMPKANSKVRVNYRGYLADGSSFDQTQTPQWFSLDSVIAGWQQALMKMPVGAYWRITIPSAQAYGEEGAGDLIAPYSPLIFELELLEIRDK</sequence>
<dbReference type="Pfam" id="PF01346">
    <property type="entry name" value="FKBP_N"/>
    <property type="match status" value="1"/>
</dbReference>
<evidence type="ECO:0000256" key="6">
    <source>
        <dbReference type="RuleBase" id="RU003915"/>
    </source>
</evidence>
<comment type="similarity">
    <text evidence="2 6">Belongs to the FKBP-type PPIase family.</text>
</comment>
<dbReference type="EMBL" id="CP148074">
    <property type="protein sequence ID" value="WXL25539.1"/>
    <property type="molecule type" value="Genomic_DNA"/>
</dbReference>
<feature type="domain" description="PPIase FKBP-type" evidence="7">
    <location>
        <begin position="131"/>
        <end position="214"/>
    </location>
</feature>
<protein>
    <recommendedName>
        <fullName evidence="6">Peptidyl-prolyl cis-trans isomerase</fullName>
        <ecNumber evidence="6">5.2.1.8</ecNumber>
    </recommendedName>
</protein>
<keyword evidence="3 5" id="KW-0697">Rotamase</keyword>
<dbReference type="GO" id="GO:0003755">
    <property type="term" value="F:peptidyl-prolyl cis-trans isomerase activity"/>
    <property type="evidence" value="ECO:0007669"/>
    <property type="project" value="UniProtKB-EC"/>
</dbReference>
<evidence type="ECO:0000313" key="9">
    <source>
        <dbReference type="Proteomes" id="UP001476583"/>
    </source>
</evidence>
<name>A0ABZ2RK31_ECTME</name>
<dbReference type="PANTHER" id="PTHR43811">
    <property type="entry name" value="FKBP-TYPE PEPTIDYL-PROLYL CIS-TRANS ISOMERASE FKPA"/>
    <property type="match status" value="1"/>
</dbReference>
<evidence type="ECO:0000256" key="3">
    <source>
        <dbReference type="ARBA" id="ARBA00023110"/>
    </source>
</evidence>
<dbReference type="EC" id="5.2.1.8" evidence="6"/>
<dbReference type="Gene3D" id="3.10.50.40">
    <property type="match status" value="1"/>
</dbReference>
<evidence type="ECO:0000256" key="1">
    <source>
        <dbReference type="ARBA" id="ARBA00000971"/>
    </source>
</evidence>
<dbReference type="InterPro" id="IPR001179">
    <property type="entry name" value="PPIase_FKBP_dom"/>
</dbReference>
<dbReference type="Proteomes" id="UP001476583">
    <property type="component" value="Chromosome"/>
</dbReference>
<organism evidence="8 9">
    <name type="scientific">Ectopseudomonas mendocina</name>
    <name type="common">Pseudomonas mendocina</name>
    <dbReference type="NCBI Taxonomy" id="300"/>
    <lineage>
        <taxon>Bacteria</taxon>
        <taxon>Pseudomonadati</taxon>
        <taxon>Pseudomonadota</taxon>
        <taxon>Gammaproteobacteria</taxon>
        <taxon>Pseudomonadales</taxon>
        <taxon>Pseudomonadaceae</taxon>
        <taxon>Ectopseudomonas</taxon>
    </lineage>
</organism>
<dbReference type="PANTHER" id="PTHR43811:SF23">
    <property type="entry name" value="FKBP-TYPE 22 KDA PEPTIDYL-PROLYL CIS-TRANS ISOMERASE"/>
    <property type="match status" value="1"/>
</dbReference>
<evidence type="ECO:0000256" key="2">
    <source>
        <dbReference type="ARBA" id="ARBA00006577"/>
    </source>
</evidence>
<keyword evidence="9" id="KW-1185">Reference proteome</keyword>
<dbReference type="SUPFAM" id="SSF54534">
    <property type="entry name" value="FKBP-like"/>
    <property type="match status" value="1"/>
</dbReference>
<comment type="catalytic activity">
    <reaction evidence="1 5 6">
        <text>[protein]-peptidylproline (omega=180) = [protein]-peptidylproline (omega=0)</text>
        <dbReference type="Rhea" id="RHEA:16237"/>
        <dbReference type="Rhea" id="RHEA-COMP:10747"/>
        <dbReference type="Rhea" id="RHEA-COMP:10748"/>
        <dbReference type="ChEBI" id="CHEBI:83833"/>
        <dbReference type="ChEBI" id="CHEBI:83834"/>
        <dbReference type="EC" id="5.2.1.8"/>
    </reaction>
</comment>
<dbReference type="Gene3D" id="1.10.287.460">
    <property type="entry name" value="Peptidyl-prolyl cis-trans isomerase, FKBP-type, N-terminal domain"/>
    <property type="match status" value="1"/>
</dbReference>
<reference evidence="8 9" key="1">
    <citation type="submission" date="2024-03" db="EMBL/GenBank/DDBJ databases">
        <title>Complete genome of BD2.</title>
        <authorList>
            <person name="Cao G."/>
        </authorList>
    </citation>
    <scope>NUCLEOTIDE SEQUENCE [LARGE SCALE GENOMIC DNA]</scope>
    <source>
        <strain evidence="8 9">BD2</strain>
    </source>
</reference>
<dbReference type="PROSITE" id="PS50059">
    <property type="entry name" value="FKBP_PPIASE"/>
    <property type="match status" value="1"/>
</dbReference>
<evidence type="ECO:0000313" key="8">
    <source>
        <dbReference type="EMBL" id="WXL25539.1"/>
    </source>
</evidence>
<keyword evidence="4 5" id="KW-0413">Isomerase</keyword>
<dbReference type="InterPro" id="IPR046357">
    <property type="entry name" value="PPIase_dom_sf"/>
</dbReference>